<dbReference type="EMBL" id="BAAAYV010000024">
    <property type="protein sequence ID" value="GAA3666943.1"/>
    <property type="molecule type" value="Genomic_DNA"/>
</dbReference>
<dbReference type="PROSITE" id="PS51819">
    <property type="entry name" value="VOC"/>
    <property type="match status" value="1"/>
</dbReference>
<dbReference type="RefSeq" id="WP_221860878.1">
    <property type="nucleotide sequence ID" value="NZ_BAAAYV010000024.1"/>
</dbReference>
<protein>
    <submittedName>
        <fullName evidence="2">VOC family protein</fullName>
    </submittedName>
</protein>
<sequence length="132" mass="14374">MKLASVRLITSRLDELVEFYELITGGAFQRPAPVFAELLTDGGTLAIGSDATLPLFAGTGLTTASNTSAILEFQVDDVDRERQRLGDRVQVLQEPSSMPWGNRAMMVADPDGNRVNLYTPKTDDAKARFAGR</sequence>
<dbReference type="Gene3D" id="3.10.180.10">
    <property type="entry name" value="2,3-Dihydroxybiphenyl 1,2-Dioxygenase, domain 1"/>
    <property type="match status" value="1"/>
</dbReference>
<dbReference type="Proteomes" id="UP001410795">
    <property type="component" value="Unassembled WGS sequence"/>
</dbReference>
<proteinExistence type="predicted"/>
<dbReference type="SUPFAM" id="SSF54593">
    <property type="entry name" value="Glyoxalase/Bleomycin resistance protein/Dihydroxybiphenyl dioxygenase"/>
    <property type="match status" value="1"/>
</dbReference>
<feature type="domain" description="VOC" evidence="1">
    <location>
        <begin position="2"/>
        <end position="120"/>
    </location>
</feature>
<evidence type="ECO:0000259" key="1">
    <source>
        <dbReference type="PROSITE" id="PS51819"/>
    </source>
</evidence>
<organism evidence="2 3">
    <name type="scientific">Microbacterium marinilacus</name>
    <dbReference type="NCBI Taxonomy" id="415209"/>
    <lineage>
        <taxon>Bacteria</taxon>
        <taxon>Bacillati</taxon>
        <taxon>Actinomycetota</taxon>
        <taxon>Actinomycetes</taxon>
        <taxon>Micrococcales</taxon>
        <taxon>Microbacteriaceae</taxon>
        <taxon>Microbacterium</taxon>
    </lineage>
</organism>
<dbReference type="Pfam" id="PF00903">
    <property type="entry name" value="Glyoxalase"/>
    <property type="match status" value="1"/>
</dbReference>
<reference evidence="3" key="1">
    <citation type="journal article" date="2019" name="Int. J. Syst. Evol. Microbiol.">
        <title>The Global Catalogue of Microorganisms (GCM) 10K type strain sequencing project: providing services to taxonomists for standard genome sequencing and annotation.</title>
        <authorList>
            <consortium name="The Broad Institute Genomics Platform"/>
            <consortium name="The Broad Institute Genome Sequencing Center for Infectious Disease"/>
            <person name="Wu L."/>
            <person name="Ma J."/>
        </authorList>
    </citation>
    <scope>NUCLEOTIDE SEQUENCE [LARGE SCALE GENOMIC DNA]</scope>
    <source>
        <strain evidence="3">JCM 16546</strain>
    </source>
</reference>
<dbReference type="InterPro" id="IPR029068">
    <property type="entry name" value="Glyas_Bleomycin-R_OHBP_Dase"/>
</dbReference>
<dbReference type="InterPro" id="IPR037523">
    <property type="entry name" value="VOC_core"/>
</dbReference>
<dbReference type="InterPro" id="IPR004360">
    <property type="entry name" value="Glyas_Fos-R_dOase_dom"/>
</dbReference>
<evidence type="ECO:0000313" key="3">
    <source>
        <dbReference type="Proteomes" id="UP001410795"/>
    </source>
</evidence>
<comment type="caution">
    <text evidence="2">The sequence shown here is derived from an EMBL/GenBank/DDBJ whole genome shotgun (WGS) entry which is preliminary data.</text>
</comment>
<accession>A0ABP7BS42</accession>
<name>A0ABP7BS42_9MICO</name>
<evidence type="ECO:0000313" key="2">
    <source>
        <dbReference type="EMBL" id="GAA3666943.1"/>
    </source>
</evidence>
<keyword evidence="3" id="KW-1185">Reference proteome</keyword>
<gene>
    <name evidence="2" type="ORF">GCM10022202_31290</name>
</gene>